<dbReference type="RefSeq" id="WP_146962008.1">
    <property type="nucleotide sequence ID" value="NZ_CP042467.1"/>
</dbReference>
<feature type="transmembrane region" description="Helical" evidence="1">
    <location>
        <begin position="200"/>
        <end position="225"/>
    </location>
</feature>
<reference evidence="2 3" key="1">
    <citation type="submission" date="2019-08" db="EMBL/GenBank/DDBJ databases">
        <authorList>
            <person name="Liang Q."/>
        </authorList>
    </citation>
    <scope>NUCLEOTIDE SEQUENCE [LARGE SCALE GENOMIC DNA]</scope>
    <source>
        <strain evidence="2 3">V1718</strain>
    </source>
</reference>
<keyword evidence="1" id="KW-1133">Transmembrane helix</keyword>
<organism evidence="2 3">
    <name type="scientific">Microvenator marinus</name>
    <dbReference type="NCBI Taxonomy" id="2600177"/>
    <lineage>
        <taxon>Bacteria</taxon>
        <taxon>Deltaproteobacteria</taxon>
        <taxon>Bradymonadales</taxon>
        <taxon>Microvenatoraceae</taxon>
        <taxon>Microvenator</taxon>
    </lineage>
</organism>
<evidence type="ECO:0000313" key="3">
    <source>
        <dbReference type="Proteomes" id="UP000321595"/>
    </source>
</evidence>
<keyword evidence="3" id="KW-1185">Reference proteome</keyword>
<dbReference type="Proteomes" id="UP000321595">
    <property type="component" value="Chromosome"/>
</dbReference>
<gene>
    <name evidence="2" type="ORF">FRD01_17725</name>
</gene>
<keyword evidence="1" id="KW-0812">Transmembrane</keyword>
<accession>A0A5B8XU67</accession>
<protein>
    <submittedName>
        <fullName evidence="2">Uncharacterized protein</fullName>
    </submittedName>
</protein>
<evidence type="ECO:0000256" key="1">
    <source>
        <dbReference type="SAM" id="Phobius"/>
    </source>
</evidence>
<proteinExistence type="predicted"/>
<dbReference type="AlphaFoldDB" id="A0A5B8XU67"/>
<keyword evidence="1" id="KW-0472">Membrane</keyword>
<dbReference type="EMBL" id="CP042467">
    <property type="protein sequence ID" value="QED29044.1"/>
    <property type="molecule type" value="Genomic_DNA"/>
</dbReference>
<dbReference type="KEGG" id="bbae:FRD01_17725"/>
<name>A0A5B8XU67_9DELT</name>
<dbReference type="OrthoDB" id="5526062at2"/>
<evidence type="ECO:0000313" key="2">
    <source>
        <dbReference type="EMBL" id="QED29044.1"/>
    </source>
</evidence>
<sequence>MTYEEFEWHVLRMAYEENVNRFRTPMLAYALGIPHDAVRNFLEQAAHNGVLELDLNEEGVLEYFVPGVDESKPALKPIWRQEEPEPKPRQVDEFGHDGSVTAIEHPMEIARPRAIPAPPSSLREHALALRPQTGLESLRVEASDEAFCDPSKTMFMRQIRVYGAQSPQAIKDQVTRLFQSFGYKIVDSSAERMRFERGSVMFILALVPLFILVIPLFVYLFLYVMGRSTIHQEPIELDVQLRRGQSDEPYWEIDLTFVGLHGVVLGAADQQVLNREIDTLKDELKWSLAQI</sequence>